<dbReference type="CDD" id="cd05117">
    <property type="entry name" value="STKc_CAMK"/>
    <property type="match status" value="1"/>
</dbReference>
<dbReference type="SMART" id="SM00220">
    <property type="entry name" value="S_TKc"/>
    <property type="match status" value="1"/>
</dbReference>
<accession>A0A1R2C902</accession>
<dbReference type="FunFam" id="3.30.200.20:FF:000315">
    <property type="entry name" value="Calcium-dependent protein kinase 3"/>
    <property type="match status" value="1"/>
</dbReference>
<evidence type="ECO:0000313" key="18">
    <source>
        <dbReference type="EMBL" id="OMJ85482.1"/>
    </source>
</evidence>
<comment type="similarity">
    <text evidence="12">Belongs to the protein kinase superfamily. Ser/Thr protein kinase family. CDPK subfamily.</text>
</comment>
<dbReference type="PANTHER" id="PTHR24345:SF91">
    <property type="entry name" value="SERINE_THREONINE-PROTEIN KINASE PLK4"/>
    <property type="match status" value="1"/>
</dbReference>
<evidence type="ECO:0000256" key="9">
    <source>
        <dbReference type="ARBA" id="ARBA00022777"/>
    </source>
</evidence>
<keyword evidence="19" id="KW-1185">Reference proteome</keyword>
<keyword evidence="9" id="KW-0418">Kinase</keyword>
<evidence type="ECO:0000256" key="7">
    <source>
        <dbReference type="ARBA" id="ARBA00022737"/>
    </source>
</evidence>
<comment type="cofactor">
    <cofactor evidence="1">
        <name>Mg(2+)</name>
        <dbReference type="ChEBI" id="CHEBI:18420"/>
    </cofactor>
</comment>
<evidence type="ECO:0000256" key="15">
    <source>
        <dbReference type="PROSITE-ProRule" id="PRU10141"/>
    </source>
</evidence>
<gene>
    <name evidence="18" type="ORF">SteCoe_13168</name>
</gene>
<evidence type="ECO:0000313" key="19">
    <source>
        <dbReference type="Proteomes" id="UP000187209"/>
    </source>
</evidence>
<comment type="catalytic activity">
    <reaction evidence="14">
        <text>L-seryl-[protein] + ATP = O-phospho-L-seryl-[protein] + ADP + H(+)</text>
        <dbReference type="Rhea" id="RHEA:17989"/>
        <dbReference type="Rhea" id="RHEA-COMP:9863"/>
        <dbReference type="Rhea" id="RHEA-COMP:11604"/>
        <dbReference type="ChEBI" id="CHEBI:15378"/>
        <dbReference type="ChEBI" id="CHEBI:29999"/>
        <dbReference type="ChEBI" id="CHEBI:30616"/>
        <dbReference type="ChEBI" id="CHEBI:83421"/>
        <dbReference type="ChEBI" id="CHEBI:456216"/>
        <dbReference type="EC" id="2.7.11.1"/>
    </reaction>
</comment>
<dbReference type="GO" id="GO:0046872">
    <property type="term" value="F:metal ion binding"/>
    <property type="evidence" value="ECO:0007669"/>
    <property type="project" value="UniProtKB-KW"/>
</dbReference>
<protein>
    <recommendedName>
        <fullName evidence="3">non-specific serine/threonine protein kinase</fullName>
        <ecNumber evidence="3">2.7.11.1</ecNumber>
    </recommendedName>
</protein>
<keyword evidence="6" id="KW-0479">Metal-binding</keyword>
<dbReference type="Pfam" id="PF00069">
    <property type="entry name" value="Pkinase"/>
    <property type="match status" value="1"/>
</dbReference>
<feature type="binding site" evidence="15">
    <location>
        <position position="77"/>
    </location>
    <ligand>
        <name>ATP</name>
        <dbReference type="ChEBI" id="CHEBI:30616"/>
    </ligand>
</feature>
<dbReference type="InterPro" id="IPR008271">
    <property type="entry name" value="Ser/Thr_kinase_AS"/>
</dbReference>
<dbReference type="EC" id="2.7.11.1" evidence="3"/>
<dbReference type="InterPro" id="IPR000719">
    <property type="entry name" value="Prot_kinase_dom"/>
</dbReference>
<dbReference type="PANTHER" id="PTHR24345">
    <property type="entry name" value="SERINE/THREONINE-PROTEIN KINASE PLK"/>
    <property type="match status" value="1"/>
</dbReference>
<evidence type="ECO:0000256" key="16">
    <source>
        <dbReference type="RuleBase" id="RU000304"/>
    </source>
</evidence>
<evidence type="ECO:0000256" key="4">
    <source>
        <dbReference type="ARBA" id="ARBA00022527"/>
    </source>
</evidence>
<evidence type="ECO:0000256" key="12">
    <source>
        <dbReference type="ARBA" id="ARBA00024334"/>
    </source>
</evidence>
<dbReference type="GO" id="GO:0005634">
    <property type="term" value="C:nucleus"/>
    <property type="evidence" value="ECO:0007669"/>
    <property type="project" value="TreeGrafter"/>
</dbReference>
<dbReference type="InterPro" id="IPR017441">
    <property type="entry name" value="Protein_kinase_ATP_BS"/>
</dbReference>
<dbReference type="SUPFAM" id="SSF56112">
    <property type="entry name" value="Protein kinase-like (PK-like)"/>
    <property type="match status" value="1"/>
</dbReference>
<dbReference type="PROSITE" id="PS00108">
    <property type="entry name" value="PROTEIN_KINASE_ST"/>
    <property type="match status" value="1"/>
</dbReference>
<evidence type="ECO:0000256" key="3">
    <source>
        <dbReference type="ARBA" id="ARBA00012513"/>
    </source>
</evidence>
<name>A0A1R2C902_9CILI</name>
<evidence type="ECO:0000256" key="5">
    <source>
        <dbReference type="ARBA" id="ARBA00022679"/>
    </source>
</evidence>
<proteinExistence type="inferred from homology"/>
<keyword evidence="4 16" id="KW-0723">Serine/threonine-protein kinase</keyword>
<organism evidence="18 19">
    <name type="scientific">Stentor coeruleus</name>
    <dbReference type="NCBI Taxonomy" id="5963"/>
    <lineage>
        <taxon>Eukaryota</taxon>
        <taxon>Sar</taxon>
        <taxon>Alveolata</taxon>
        <taxon>Ciliophora</taxon>
        <taxon>Postciliodesmatophora</taxon>
        <taxon>Heterotrichea</taxon>
        <taxon>Heterotrichida</taxon>
        <taxon>Stentoridae</taxon>
        <taxon>Stentor</taxon>
    </lineage>
</organism>
<dbReference type="PROSITE" id="PS50011">
    <property type="entry name" value="PROTEIN_KINASE_DOM"/>
    <property type="match status" value="1"/>
</dbReference>
<evidence type="ECO:0000256" key="2">
    <source>
        <dbReference type="ARBA" id="ARBA00011245"/>
    </source>
</evidence>
<dbReference type="InterPro" id="IPR011009">
    <property type="entry name" value="Kinase-like_dom_sf"/>
</dbReference>
<evidence type="ECO:0000256" key="13">
    <source>
        <dbReference type="ARBA" id="ARBA00047899"/>
    </source>
</evidence>
<evidence type="ECO:0000256" key="10">
    <source>
        <dbReference type="ARBA" id="ARBA00022837"/>
    </source>
</evidence>
<dbReference type="PROSITE" id="PS00107">
    <property type="entry name" value="PROTEIN_KINASE_ATP"/>
    <property type="match status" value="1"/>
</dbReference>
<dbReference type="AlphaFoldDB" id="A0A1R2C902"/>
<evidence type="ECO:0000259" key="17">
    <source>
        <dbReference type="PROSITE" id="PS50011"/>
    </source>
</evidence>
<feature type="domain" description="Protein kinase" evidence="17">
    <location>
        <begin position="44"/>
        <end position="299"/>
    </location>
</feature>
<keyword evidence="7" id="KW-0677">Repeat</keyword>
<evidence type="ECO:0000256" key="8">
    <source>
        <dbReference type="ARBA" id="ARBA00022741"/>
    </source>
</evidence>
<dbReference type="GO" id="GO:0004674">
    <property type="term" value="F:protein serine/threonine kinase activity"/>
    <property type="evidence" value="ECO:0007669"/>
    <property type="project" value="UniProtKB-KW"/>
</dbReference>
<dbReference type="EMBL" id="MPUH01000235">
    <property type="protein sequence ID" value="OMJ85482.1"/>
    <property type="molecule type" value="Genomic_DNA"/>
</dbReference>
<keyword evidence="5" id="KW-0808">Transferase</keyword>
<comment type="catalytic activity">
    <reaction evidence="13">
        <text>L-threonyl-[protein] + ATP = O-phospho-L-threonyl-[protein] + ADP + H(+)</text>
        <dbReference type="Rhea" id="RHEA:46608"/>
        <dbReference type="Rhea" id="RHEA-COMP:11060"/>
        <dbReference type="Rhea" id="RHEA-COMP:11605"/>
        <dbReference type="ChEBI" id="CHEBI:15378"/>
        <dbReference type="ChEBI" id="CHEBI:30013"/>
        <dbReference type="ChEBI" id="CHEBI:30616"/>
        <dbReference type="ChEBI" id="CHEBI:61977"/>
        <dbReference type="ChEBI" id="CHEBI:456216"/>
        <dbReference type="EC" id="2.7.11.1"/>
    </reaction>
</comment>
<comment type="subunit">
    <text evidence="2">Monomer.</text>
</comment>
<dbReference type="Proteomes" id="UP000187209">
    <property type="component" value="Unassembled WGS sequence"/>
</dbReference>
<sequence length="319" mass="36919">MGCSLKSSSTSKKKLLAINNDNQFPRVKSSPIFFHNTSNLYDDYATIKYLGSGAFSEVMLCLHRPSNQYRALKIIKKTLIDNSYFYIKSELKEAKIMKILEHPHIIKYFECFEDLNFVYVSMEYCQGGDLYSEIKKISRFNEETSAEIMVQLLSAVQYLHEKNIVHRDLKLQNLLLATSSNIFDVKVADFGSACWFSSNFKARGYFGTPAFQAPEVLKGFYDEKVDIWSCGVILYAMLQGKILYQEEDIENLNNQALDFSIDHSDFYEKTLLIDFLKHLIRIDPQERYTAKDALGHPWIQQHVNRTFGLSSTETRTFTN</sequence>
<keyword evidence="10" id="KW-0106">Calcium</keyword>
<evidence type="ECO:0000256" key="11">
    <source>
        <dbReference type="ARBA" id="ARBA00022840"/>
    </source>
</evidence>
<evidence type="ECO:0000256" key="14">
    <source>
        <dbReference type="ARBA" id="ARBA00048679"/>
    </source>
</evidence>
<keyword evidence="11 15" id="KW-0067">ATP-binding</keyword>
<dbReference type="Gene3D" id="1.10.510.10">
    <property type="entry name" value="Transferase(Phosphotransferase) domain 1"/>
    <property type="match status" value="1"/>
</dbReference>
<comment type="caution">
    <text evidence="18">The sequence shown here is derived from an EMBL/GenBank/DDBJ whole genome shotgun (WGS) entry which is preliminary data.</text>
</comment>
<evidence type="ECO:0000256" key="1">
    <source>
        <dbReference type="ARBA" id="ARBA00001946"/>
    </source>
</evidence>
<evidence type="ECO:0000256" key="6">
    <source>
        <dbReference type="ARBA" id="ARBA00022723"/>
    </source>
</evidence>
<reference evidence="18 19" key="1">
    <citation type="submission" date="2016-11" db="EMBL/GenBank/DDBJ databases">
        <title>The macronuclear genome of Stentor coeruleus: a giant cell with tiny introns.</title>
        <authorList>
            <person name="Slabodnick M."/>
            <person name="Ruby J.G."/>
            <person name="Reiff S.B."/>
            <person name="Swart E.C."/>
            <person name="Gosai S."/>
            <person name="Prabakaran S."/>
            <person name="Witkowska E."/>
            <person name="Larue G.E."/>
            <person name="Fisher S."/>
            <person name="Freeman R.M."/>
            <person name="Gunawardena J."/>
            <person name="Chu W."/>
            <person name="Stover N.A."/>
            <person name="Gregory B.D."/>
            <person name="Nowacki M."/>
            <person name="Derisi J."/>
            <person name="Roy S.W."/>
            <person name="Marshall W.F."/>
            <person name="Sood P."/>
        </authorList>
    </citation>
    <scope>NUCLEOTIDE SEQUENCE [LARGE SCALE GENOMIC DNA]</scope>
    <source>
        <strain evidence="18">WM001</strain>
    </source>
</reference>
<dbReference type="GO" id="GO:0005524">
    <property type="term" value="F:ATP binding"/>
    <property type="evidence" value="ECO:0007669"/>
    <property type="project" value="UniProtKB-UniRule"/>
</dbReference>
<keyword evidence="8 15" id="KW-0547">Nucleotide-binding</keyword>
<dbReference type="OrthoDB" id="289654at2759"/>
<dbReference type="FunFam" id="1.10.510.10:FF:000571">
    <property type="entry name" value="Maternal embryonic leucine zipper kinase"/>
    <property type="match status" value="1"/>
</dbReference>